<dbReference type="Pfam" id="PF07859">
    <property type="entry name" value="Abhydrolase_3"/>
    <property type="match status" value="1"/>
</dbReference>
<dbReference type="RefSeq" id="WP_159430869.1">
    <property type="nucleotide sequence ID" value="NZ_FQYQ01000001.1"/>
</dbReference>
<evidence type="ECO:0000313" key="2">
    <source>
        <dbReference type="EMBL" id="SHI32648.1"/>
    </source>
</evidence>
<dbReference type="GO" id="GO:0004771">
    <property type="term" value="F:sterol ester esterase activity"/>
    <property type="evidence" value="ECO:0007669"/>
    <property type="project" value="TreeGrafter"/>
</dbReference>
<dbReference type="SUPFAM" id="SSF53474">
    <property type="entry name" value="alpha/beta-Hydrolases"/>
    <property type="match status" value="1"/>
</dbReference>
<feature type="domain" description="Alpha/beta hydrolase fold-3" evidence="1">
    <location>
        <begin position="63"/>
        <end position="268"/>
    </location>
</feature>
<proteinExistence type="predicted"/>
<reference evidence="2 3" key="1">
    <citation type="submission" date="2016-11" db="EMBL/GenBank/DDBJ databases">
        <authorList>
            <person name="Jaros S."/>
            <person name="Januszkiewicz K."/>
            <person name="Wedrychowicz H."/>
        </authorList>
    </citation>
    <scope>NUCLEOTIDE SEQUENCE [LARGE SCALE GENOMIC DNA]</scope>
    <source>
        <strain evidence="2 3">DSM 14809</strain>
    </source>
</reference>
<dbReference type="GO" id="GO:0019433">
    <property type="term" value="P:triglyceride catabolic process"/>
    <property type="evidence" value="ECO:0007669"/>
    <property type="project" value="TreeGrafter"/>
</dbReference>
<dbReference type="OrthoDB" id="24847at2"/>
<dbReference type="Proteomes" id="UP000184185">
    <property type="component" value="Unassembled WGS sequence"/>
</dbReference>
<accession>A0A1M6A859</accession>
<dbReference type="InterPro" id="IPR029058">
    <property type="entry name" value="AB_hydrolase_fold"/>
</dbReference>
<organism evidence="2 3">
    <name type="scientific">Pseudobutyrivibrio xylanivorans DSM 14809</name>
    <dbReference type="NCBI Taxonomy" id="1123012"/>
    <lineage>
        <taxon>Bacteria</taxon>
        <taxon>Bacillati</taxon>
        <taxon>Bacillota</taxon>
        <taxon>Clostridia</taxon>
        <taxon>Lachnospirales</taxon>
        <taxon>Lachnospiraceae</taxon>
        <taxon>Pseudobutyrivibrio</taxon>
    </lineage>
</organism>
<gene>
    <name evidence="2" type="ORF">SAMN02745725_00142</name>
</gene>
<dbReference type="EMBL" id="FQYQ01000001">
    <property type="protein sequence ID" value="SHI32648.1"/>
    <property type="molecule type" value="Genomic_DNA"/>
</dbReference>
<evidence type="ECO:0000259" key="1">
    <source>
        <dbReference type="Pfam" id="PF07859"/>
    </source>
</evidence>
<dbReference type="Gene3D" id="3.40.50.1820">
    <property type="entry name" value="alpha/beta hydrolase"/>
    <property type="match status" value="1"/>
</dbReference>
<dbReference type="PANTHER" id="PTHR23025:SF4">
    <property type="entry name" value="ALPHA_BETA HYDROLASE FOLD-3 DOMAIN-CONTAINING PROTEIN"/>
    <property type="match status" value="1"/>
</dbReference>
<dbReference type="AlphaFoldDB" id="A0A1M6A859"/>
<evidence type="ECO:0000313" key="3">
    <source>
        <dbReference type="Proteomes" id="UP000184185"/>
    </source>
</evidence>
<dbReference type="GO" id="GO:0004806">
    <property type="term" value="F:triacylglycerol lipase activity"/>
    <property type="evidence" value="ECO:0007669"/>
    <property type="project" value="TreeGrafter"/>
</dbReference>
<sequence>MGKKKAPSKIYLYPLVNVFFQMYACKSDDDVLATDHYIYGNNGARLKTILIEPKHAEKELPCIIFYHGGGFLLRASKTHYQIAKWYASKARCKVVFADYRLLPKYKFPVAIEDCFETYKWVLNNAHTLGINKNKILLAGDSAGANISVAVTLMSKDRNVPCPKGNLLIYPVLDRRMNTASMEKYTDTPVWDSRRNKMFWKAYLKEYTNEQIKYASPMEAESLAGFPNTYIEVAEFDCLHDEGIEFTNRLENENVDVVLYEVEGACHGFEDVLNSDLLHKCIDRRVRWIKEQFS</sequence>
<protein>
    <submittedName>
        <fullName evidence="2">Acetyl esterase/lipase</fullName>
    </submittedName>
</protein>
<keyword evidence="3" id="KW-1185">Reference proteome</keyword>
<dbReference type="PANTHER" id="PTHR23025">
    <property type="entry name" value="TRIACYLGLYCEROL LIPASE"/>
    <property type="match status" value="1"/>
</dbReference>
<dbReference type="InterPro" id="IPR013094">
    <property type="entry name" value="AB_hydrolase_3"/>
</dbReference>
<dbReference type="GO" id="GO:0005829">
    <property type="term" value="C:cytosol"/>
    <property type="evidence" value="ECO:0007669"/>
    <property type="project" value="TreeGrafter"/>
</dbReference>
<name>A0A1M6A859_PSEXY</name>